<dbReference type="PROSITE" id="PS51257">
    <property type="entry name" value="PROKAR_LIPOPROTEIN"/>
    <property type="match status" value="1"/>
</dbReference>
<evidence type="ECO:0000313" key="2">
    <source>
        <dbReference type="Proteomes" id="UP000248553"/>
    </source>
</evidence>
<evidence type="ECO:0000313" key="1">
    <source>
        <dbReference type="EMBL" id="RAK64622.1"/>
    </source>
</evidence>
<organism evidence="1 2">
    <name type="scientific">Hymenobacter edaphi</name>
    <dbReference type="NCBI Taxonomy" id="2211146"/>
    <lineage>
        <taxon>Bacteria</taxon>
        <taxon>Pseudomonadati</taxon>
        <taxon>Bacteroidota</taxon>
        <taxon>Cytophagia</taxon>
        <taxon>Cytophagales</taxon>
        <taxon>Hymenobacteraceae</taxon>
        <taxon>Hymenobacter</taxon>
    </lineage>
</organism>
<keyword evidence="2" id="KW-1185">Reference proteome</keyword>
<sequence>MKHLAALAGLLGLLGACSTDHSTTNQATRLGPPDAGGAYAAPPVGSFPSDEATVNRWVHAQDMRAIRAHAWDIWQSINTLTPDSLPVWETWYSGHELFERVTATRTVVHDFNSPVQFFHASVVKQRGIPSDPAEMPISFNRYSPSLANFIWTNRLYDSAVLAQKYQAVVRSGAPLAQRGLLTSKDSVDKASFALKPVFQFIRGDSASVVPYWAGTAPGATTDLDNPEPHTWRQCVIVDPTGRLKPGTTARMSCNGESPRDWPVVSMKDFYSIQITAAEAASYSKFAEESGDEIGRGNLGDTTSIKQLVKAGNYALLTGMHVTGKEISNWTWQTFWWSPNGHDAVFGNDRPKTLPAPWNHYNMLAAYYMVAPAGTRTGGQPLIVFNPYLETNLTGTVANGAGSKGSTQWYGVFSNCMSCHRLAAWPQGQYTSSGYIDPGDSAFFTGNLKTDFLWSVATRARPISPAQLKLLRQLRPAKPAGAAGAGK</sequence>
<dbReference type="Proteomes" id="UP000248553">
    <property type="component" value="Unassembled WGS sequence"/>
</dbReference>
<protein>
    <submittedName>
        <fullName evidence="1">Uncharacterized protein</fullName>
    </submittedName>
</protein>
<reference evidence="2" key="1">
    <citation type="submission" date="2018-05" db="EMBL/GenBank/DDBJ databases">
        <authorList>
            <person name="Nie L."/>
        </authorList>
    </citation>
    <scope>NUCLEOTIDE SEQUENCE [LARGE SCALE GENOMIC DNA]</scope>
    <source>
        <strain evidence="2">NL</strain>
    </source>
</reference>
<gene>
    <name evidence="1" type="ORF">DLM85_18210</name>
</gene>
<dbReference type="EMBL" id="QHKM01000006">
    <property type="protein sequence ID" value="RAK64622.1"/>
    <property type="molecule type" value="Genomic_DNA"/>
</dbReference>
<dbReference type="AlphaFoldDB" id="A0A328BBE3"/>
<dbReference type="RefSeq" id="WP_111479589.1">
    <property type="nucleotide sequence ID" value="NZ_QHKM01000006.1"/>
</dbReference>
<proteinExistence type="predicted"/>
<accession>A0A328BBE3</accession>
<comment type="caution">
    <text evidence="1">The sequence shown here is derived from an EMBL/GenBank/DDBJ whole genome shotgun (WGS) entry which is preliminary data.</text>
</comment>
<dbReference type="OrthoDB" id="280897at2"/>
<name>A0A328BBE3_9BACT</name>